<evidence type="ECO:0000256" key="1">
    <source>
        <dbReference type="SAM" id="MobiDB-lite"/>
    </source>
</evidence>
<protein>
    <submittedName>
        <fullName evidence="2">Uncharacterized protein</fullName>
    </submittedName>
</protein>
<evidence type="ECO:0000313" key="2">
    <source>
        <dbReference type="EMBL" id="KAJ1160811.1"/>
    </source>
</evidence>
<gene>
    <name evidence="2" type="ORF">NDU88_001304</name>
</gene>
<dbReference type="EMBL" id="JANPWB010000008">
    <property type="protein sequence ID" value="KAJ1160811.1"/>
    <property type="molecule type" value="Genomic_DNA"/>
</dbReference>
<feature type="compositionally biased region" description="Basic and acidic residues" evidence="1">
    <location>
        <begin position="258"/>
        <end position="267"/>
    </location>
</feature>
<keyword evidence="3" id="KW-1185">Reference proteome</keyword>
<sequence length="309" mass="32662">MRRQAAPHPRGRTHRTHHLRVFLAMEVRVLVHRGRISGGAAGGELGAAGAVLGRWPLLARCSAQPPLRRRGRTCSQTAPAEPGAARGRGEQGAGGAGVRDDAGTGNTQGAALGHRTCTTSPATPEAGPGSRVGSWGAPKGRLPVTGGHPSGVLAGGRGEGRQLLGQRYQACSKHLISSESPTSALPISEQIISRVRCHLSGREMCLFSVPPQGLRLAVCRSQEALFINTPSVPASPIYRGVFALCFWHRPALAARDHSSERAVHDAPDPQQPHLPRAAWAPLRRREPRPAPPPERPRQGGGSSRPSPSQ</sequence>
<feature type="region of interest" description="Disordered" evidence="1">
    <location>
        <begin position="66"/>
        <end position="153"/>
    </location>
</feature>
<dbReference type="Proteomes" id="UP001066276">
    <property type="component" value="Chromosome 4_2"/>
</dbReference>
<accession>A0AAV7SAG8</accession>
<dbReference type="AlphaFoldDB" id="A0AAV7SAG8"/>
<feature type="region of interest" description="Disordered" evidence="1">
    <location>
        <begin position="258"/>
        <end position="309"/>
    </location>
</feature>
<name>A0AAV7SAG8_PLEWA</name>
<organism evidence="2 3">
    <name type="scientific">Pleurodeles waltl</name>
    <name type="common">Iberian ribbed newt</name>
    <dbReference type="NCBI Taxonomy" id="8319"/>
    <lineage>
        <taxon>Eukaryota</taxon>
        <taxon>Metazoa</taxon>
        <taxon>Chordata</taxon>
        <taxon>Craniata</taxon>
        <taxon>Vertebrata</taxon>
        <taxon>Euteleostomi</taxon>
        <taxon>Amphibia</taxon>
        <taxon>Batrachia</taxon>
        <taxon>Caudata</taxon>
        <taxon>Salamandroidea</taxon>
        <taxon>Salamandridae</taxon>
        <taxon>Pleurodelinae</taxon>
        <taxon>Pleurodeles</taxon>
    </lineage>
</organism>
<evidence type="ECO:0000313" key="3">
    <source>
        <dbReference type="Proteomes" id="UP001066276"/>
    </source>
</evidence>
<comment type="caution">
    <text evidence="2">The sequence shown here is derived from an EMBL/GenBank/DDBJ whole genome shotgun (WGS) entry which is preliminary data.</text>
</comment>
<reference evidence="2" key="1">
    <citation type="journal article" date="2022" name="bioRxiv">
        <title>Sequencing and chromosome-scale assembly of the giantPleurodeles waltlgenome.</title>
        <authorList>
            <person name="Brown T."/>
            <person name="Elewa A."/>
            <person name="Iarovenko S."/>
            <person name="Subramanian E."/>
            <person name="Araus A.J."/>
            <person name="Petzold A."/>
            <person name="Susuki M."/>
            <person name="Suzuki K.-i.T."/>
            <person name="Hayashi T."/>
            <person name="Toyoda A."/>
            <person name="Oliveira C."/>
            <person name="Osipova E."/>
            <person name="Leigh N.D."/>
            <person name="Simon A."/>
            <person name="Yun M.H."/>
        </authorList>
    </citation>
    <scope>NUCLEOTIDE SEQUENCE</scope>
    <source>
        <strain evidence="2">20211129_DDA</strain>
        <tissue evidence="2">Liver</tissue>
    </source>
</reference>
<proteinExistence type="predicted"/>